<keyword evidence="4 12" id="KW-0808">Transferase</keyword>
<feature type="transmembrane region" description="Helical" evidence="12">
    <location>
        <begin position="104"/>
        <end position="127"/>
    </location>
</feature>
<evidence type="ECO:0000256" key="11">
    <source>
        <dbReference type="ARBA" id="ARBA00047375"/>
    </source>
</evidence>
<protein>
    <recommendedName>
        <fullName evidence="12">Elongation of fatty acids protein</fullName>
        <ecNumber evidence="12">2.3.1.-</ecNumber>
    </recommendedName>
</protein>
<feature type="transmembrane region" description="Helical" evidence="12">
    <location>
        <begin position="203"/>
        <end position="224"/>
    </location>
</feature>
<dbReference type="OrthoDB" id="434092at2759"/>
<evidence type="ECO:0000313" key="13">
    <source>
        <dbReference type="EMBL" id="CBK22771.2"/>
    </source>
</evidence>
<dbReference type="InterPro" id="IPR002076">
    <property type="entry name" value="ELO_fam"/>
</dbReference>
<feature type="transmembrane region" description="Helical" evidence="12">
    <location>
        <begin position="26"/>
        <end position="52"/>
    </location>
</feature>
<evidence type="ECO:0000256" key="10">
    <source>
        <dbReference type="ARBA" id="ARBA00023160"/>
    </source>
</evidence>
<keyword evidence="14" id="KW-1185">Reference proteome</keyword>
<dbReference type="RefSeq" id="XP_012896819.1">
    <property type="nucleotide sequence ID" value="XM_013041365.1"/>
</dbReference>
<keyword evidence="10 12" id="KW-0275">Fatty acid biosynthesis</keyword>
<evidence type="ECO:0000256" key="3">
    <source>
        <dbReference type="ARBA" id="ARBA00022516"/>
    </source>
</evidence>
<proteinExistence type="inferred from homology"/>
<name>D8M348_BLAHO</name>
<feature type="transmembrane region" description="Helical" evidence="12">
    <location>
        <begin position="73"/>
        <end position="92"/>
    </location>
</feature>
<comment type="subcellular location">
    <subcellularLocation>
        <location evidence="1">Membrane</location>
        <topology evidence="1">Multi-pass membrane protein</topology>
    </subcellularLocation>
</comment>
<dbReference type="AlphaFoldDB" id="D8M348"/>
<dbReference type="GeneID" id="24919983"/>
<sequence>MDSTGSKKEVSQVQNDLVIPSFLNGFLYFVVATVWTSLLYIILYATNVIEVLKNFDQSFRYVQGVTPLTSPSTVATIISCYVISLPVIQGIMNDRKPVNLGRVVVIHNTLLMLASAALAAGIAFYVFQDIYKNGFYHSICSAETHDNASLHVLYYMNYLLKFYEFVDTYVILLKKRPLIFLHWYHHAITALLTYIQQNDYTPVQWVPILMNLIVHVVMYSYYLMSSLHIRCWWKQYLTLFQIVQFIVDLIVCTYCALHLWEEPRTCFGTARAAYSGLGIIGSYFLLFIRFYYTNYKAKEKRE</sequence>
<evidence type="ECO:0000256" key="5">
    <source>
        <dbReference type="ARBA" id="ARBA00022692"/>
    </source>
</evidence>
<dbReference type="InParanoid" id="D8M348"/>
<dbReference type="FunCoup" id="D8M348">
    <property type="interactions" value="55"/>
</dbReference>
<reference evidence="13" key="1">
    <citation type="submission" date="2010-02" db="EMBL/GenBank/DDBJ databases">
        <title>Sequencing and annotation of the Blastocystis hominis genome.</title>
        <authorList>
            <person name="Wincker P."/>
        </authorList>
    </citation>
    <scope>NUCLEOTIDE SEQUENCE</scope>
    <source>
        <strain evidence="13">Singapore isolate B</strain>
    </source>
</reference>
<dbReference type="GO" id="GO:0005789">
    <property type="term" value="C:endoplasmic reticulum membrane"/>
    <property type="evidence" value="ECO:0007669"/>
    <property type="project" value="TreeGrafter"/>
</dbReference>
<keyword evidence="7 12" id="KW-1133">Transmembrane helix</keyword>
<keyword evidence="3 12" id="KW-0444">Lipid biosynthesis</keyword>
<feature type="transmembrane region" description="Helical" evidence="12">
    <location>
        <begin position="236"/>
        <end position="260"/>
    </location>
</feature>
<evidence type="ECO:0000256" key="4">
    <source>
        <dbReference type="ARBA" id="ARBA00022679"/>
    </source>
</evidence>
<dbReference type="InterPro" id="IPR030457">
    <property type="entry name" value="ELO_CS"/>
</dbReference>
<dbReference type="PROSITE" id="PS01188">
    <property type="entry name" value="ELO"/>
    <property type="match status" value="1"/>
</dbReference>
<dbReference type="OMA" id="CRFPMGW"/>
<keyword evidence="6 12" id="KW-0276">Fatty acid metabolism</keyword>
<gene>
    <name evidence="13" type="ORF">GSBLH_T00002845001</name>
</gene>
<evidence type="ECO:0000313" key="14">
    <source>
        <dbReference type="Proteomes" id="UP000008312"/>
    </source>
</evidence>
<evidence type="ECO:0000256" key="9">
    <source>
        <dbReference type="ARBA" id="ARBA00023136"/>
    </source>
</evidence>
<dbReference type="GO" id="GO:0009922">
    <property type="term" value="F:fatty acid elongase activity"/>
    <property type="evidence" value="ECO:0007669"/>
    <property type="project" value="UniProtKB-EC"/>
</dbReference>
<evidence type="ECO:0000256" key="2">
    <source>
        <dbReference type="ARBA" id="ARBA00007263"/>
    </source>
</evidence>
<dbReference type="Proteomes" id="UP000008312">
    <property type="component" value="Unassembled WGS sequence"/>
</dbReference>
<accession>D8M348</accession>
<dbReference type="PANTHER" id="PTHR11157:SF134">
    <property type="entry name" value="ELONGATION OF FATTY ACIDS PROTEIN 1-RELATED"/>
    <property type="match status" value="1"/>
</dbReference>
<evidence type="ECO:0000256" key="8">
    <source>
        <dbReference type="ARBA" id="ARBA00023098"/>
    </source>
</evidence>
<dbReference type="EC" id="2.3.1.-" evidence="12"/>
<comment type="similarity">
    <text evidence="2 12">Belongs to the ELO family.</text>
</comment>
<dbReference type="PANTHER" id="PTHR11157">
    <property type="entry name" value="FATTY ACID ACYL TRANSFERASE-RELATED"/>
    <property type="match status" value="1"/>
</dbReference>
<evidence type="ECO:0000256" key="6">
    <source>
        <dbReference type="ARBA" id="ARBA00022832"/>
    </source>
</evidence>
<dbReference type="Pfam" id="PF01151">
    <property type="entry name" value="ELO"/>
    <property type="match status" value="1"/>
</dbReference>
<organism evidence="13">
    <name type="scientific">Blastocystis hominis</name>
    <dbReference type="NCBI Taxonomy" id="12968"/>
    <lineage>
        <taxon>Eukaryota</taxon>
        <taxon>Sar</taxon>
        <taxon>Stramenopiles</taxon>
        <taxon>Bigyra</taxon>
        <taxon>Opalozoa</taxon>
        <taxon>Opalinata</taxon>
        <taxon>Blastocystidae</taxon>
        <taxon>Blastocystis</taxon>
    </lineage>
</organism>
<keyword evidence="5 12" id="KW-0812">Transmembrane</keyword>
<evidence type="ECO:0000256" key="7">
    <source>
        <dbReference type="ARBA" id="ARBA00022989"/>
    </source>
</evidence>
<evidence type="ECO:0000256" key="12">
    <source>
        <dbReference type="RuleBase" id="RU361115"/>
    </source>
</evidence>
<evidence type="ECO:0000256" key="1">
    <source>
        <dbReference type="ARBA" id="ARBA00004141"/>
    </source>
</evidence>
<dbReference type="GO" id="GO:0042761">
    <property type="term" value="P:very long-chain fatty acid biosynthetic process"/>
    <property type="evidence" value="ECO:0007669"/>
    <property type="project" value="TreeGrafter"/>
</dbReference>
<comment type="catalytic activity">
    <reaction evidence="11">
        <text>a very-long-chain acyl-CoA + malonyl-CoA + H(+) = a very-long-chain 3-oxoacyl-CoA + CO2 + CoA</text>
        <dbReference type="Rhea" id="RHEA:32727"/>
        <dbReference type="ChEBI" id="CHEBI:15378"/>
        <dbReference type="ChEBI" id="CHEBI:16526"/>
        <dbReference type="ChEBI" id="CHEBI:57287"/>
        <dbReference type="ChEBI" id="CHEBI:57384"/>
        <dbReference type="ChEBI" id="CHEBI:90725"/>
        <dbReference type="ChEBI" id="CHEBI:90736"/>
        <dbReference type="EC" id="2.3.1.199"/>
    </reaction>
</comment>
<dbReference type="GO" id="GO:0030148">
    <property type="term" value="P:sphingolipid biosynthetic process"/>
    <property type="evidence" value="ECO:0007669"/>
    <property type="project" value="TreeGrafter"/>
</dbReference>
<feature type="transmembrane region" description="Helical" evidence="12">
    <location>
        <begin position="272"/>
        <end position="292"/>
    </location>
</feature>
<comment type="catalytic activity">
    <reaction evidence="12">
        <text>an acyl-CoA + malonyl-CoA + H(+) = a 3-oxoacyl-CoA + CO2 + CoA</text>
        <dbReference type="Rhea" id="RHEA:50252"/>
        <dbReference type="ChEBI" id="CHEBI:15378"/>
        <dbReference type="ChEBI" id="CHEBI:16526"/>
        <dbReference type="ChEBI" id="CHEBI:57287"/>
        <dbReference type="ChEBI" id="CHEBI:57384"/>
        <dbReference type="ChEBI" id="CHEBI:58342"/>
        <dbReference type="ChEBI" id="CHEBI:90726"/>
    </reaction>
    <physiologicalReaction direction="left-to-right" evidence="12">
        <dbReference type="Rhea" id="RHEA:50253"/>
    </physiologicalReaction>
</comment>
<keyword evidence="9 12" id="KW-0472">Membrane</keyword>
<dbReference type="GO" id="GO:0019367">
    <property type="term" value="P:fatty acid elongation, saturated fatty acid"/>
    <property type="evidence" value="ECO:0007669"/>
    <property type="project" value="TreeGrafter"/>
</dbReference>
<dbReference type="GO" id="GO:0034625">
    <property type="term" value="P:fatty acid elongation, monounsaturated fatty acid"/>
    <property type="evidence" value="ECO:0007669"/>
    <property type="project" value="TreeGrafter"/>
</dbReference>
<dbReference type="GO" id="GO:0034626">
    <property type="term" value="P:fatty acid elongation, polyunsaturated fatty acid"/>
    <property type="evidence" value="ECO:0007669"/>
    <property type="project" value="TreeGrafter"/>
</dbReference>
<keyword evidence="8 12" id="KW-0443">Lipid metabolism</keyword>
<dbReference type="EMBL" id="FN668650">
    <property type="protein sequence ID" value="CBK22771.2"/>
    <property type="molecule type" value="Genomic_DNA"/>
</dbReference>